<proteinExistence type="predicted"/>
<keyword evidence="2" id="KW-1185">Reference proteome</keyword>
<accession>A0A6A5WZV0</accession>
<gene>
    <name evidence="1" type="ORF">P154DRAFT_110017</name>
</gene>
<reference evidence="1" key="1">
    <citation type="journal article" date="2020" name="Stud. Mycol.">
        <title>101 Dothideomycetes genomes: a test case for predicting lifestyles and emergence of pathogens.</title>
        <authorList>
            <person name="Haridas S."/>
            <person name="Albert R."/>
            <person name="Binder M."/>
            <person name="Bloem J."/>
            <person name="Labutti K."/>
            <person name="Salamov A."/>
            <person name="Andreopoulos B."/>
            <person name="Baker S."/>
            <person name="Barry K."/>
            <person name="Bills G."/>
            <person name="Bluhm B."/>
            <person name="Cannon C."/>
            <person name="Castanera R."/>
            <person name="Culley D."/>
            <person name="Daum C."/>
            <person name="Ezra D."/>
            <person name="Gonzalez J."/>
            <person name="Henrissat B."/>
            <person name="Kuo A."/>
            <person name="Liang C."/>
            <person name="Lipzen A."/>
            <person name="Lutzoni F."/>
            <person name="Magnuson J."/>
            <person name="Mondo S."/>
            <person name="Nolan M."/>
            <person name="Ohm R."/>
            <person name="Pangilinan J."/>
            <person name="Park H.-J."/>
            <person name="Ramirez L."/>
            <person name="Alfaro M."/>
            <person name="Sun H."/>
            <person name="Tritt A."/>
            <person name="Yoshinaga Y."/>
            <person name="Zwiers L.-H."/>
            <person name="Turgeon B."/>
            <person name="Goodwin S."/>
            <person name="Spatafora J."/>
            <person name="Crous P."/>
            <person name="Grigoriev I."/>
        </authorList>
    </citation>
    <scope>NUCLEOTIDE SEQUENCE</scope>
    <source>
        <strain evidence="1">CBS 123094</strain>
    </source>
</reference>
<protein>
    <submittedName>
        <fullName evidence="1">Uncharacterized protein</fullName>
    </submittedName>
</protein>
<dbReference type="AlphaFoldDB" id="A0A6A5WZV0"/>
<dbReference type="EMBL" id="ML977574">
    <property type="protein sequence ID" value="KAF2003066.1"/>
    <property type="molecule type" value="Genomic_DNA"/>
</dbReference>
<organism evidence="1 2">
    <name type="scientific">Amniculicola lignicola CBS 123094</name>
    <dbReference type="NCBI Taxonomy" id="1392246"/>
    <lineage>
        <taxon>Eukaryota</taxon>
        <taxon>Fungi</taxon>
        <taxon>Dikarya</taxon>
        <taxon>Ascomycota</taxon>
        <taxon>Pezizomycotina</taxon>
        <taxon>Dothideomycetes</taxon>
        <taxon>Pleosporomycetidae</taxon>
        <taxon>Pleosporales</taxon>
        <taxon>Amniculicolaceae</taxon>
        <taxon>Amniculicola</taxon>
    </lineage>
</organism>
<evidence type="ECO:0000313" key="1">
    <source>
        <dbReference type="EMBL" id="KAF2003066.1"/>
    </source>
</evidence>
<name>A0A6A5WZV0_9PLEO</name>
<dbReference type="Proteomes" id="UP000799779">
    <property type="component" value="Unassembled WGS sequence"/>
</dbReference>
<evidence type="ECO:0000313" key="2">
    <source>
        <dbReference type="Proteomes" id="UP000799779"/>
    </source>
</evidence>
<sequence length="95" mass="10539">MALFVSRSIVSFLGQHYSLLSVFTSVVGLQGIGKIACMTGDPFPKCFLNSTGFVCHCQCFNDLFQMYILYCTGLAAEIWTLTCLSAKPSFNQHLR</sequence>